<organism evidence="2 3">
    <name type="scientific">Pristionchus entomophagus</name>
    <dbReference type="NCBI Taxonomy" id="358040"/>
    <lineage>
        <taxon>Eukaryota</taxon>
        <taxon>Metazoa</taxon>
        <taxon>Ecdysozoa</taxon>
        <taxon>Nematoda</taxon>
        <taxon>Chromadorea</taxon>
        <taxon>Rhabditida</taxon>
        <taxon>Rhabditina</taxon>
        <taxon>Diplogasteromorpha</taxon>
        <taxon>Diplogasteroidea</taxon>
        <taxon>Neodiplogasteridae</taxon>
        <taxon>Pristionchus</taxon>
    </lineage>
</organism>
<dbReference type="InterPro" id="IPR037361">
    <property type="entry name" value="COMMD10"/>
</dbReference>
<evidence type="ECO:0000259" key="1">
    <source>
        <dbReference type="PROSITE" id="PS51269"/>
    </source>
</evidence>
<reference evidence="2" key="1">
    <citation type="submission" date="2023-10" db="EMBL/GenBank/DDBJ databases">
        <title>Genome assembly of Pristionchus species.</title>
        <authorList>
            <person name="Yoshida K."/>
            <person name="Sommer R.J."/>
        </authorList>
    </citation>
    <scope>NUCLEOTIDE SEQUENCE</scope>
    <source>
        <strain evidence="2">RS0144</strain>
    </source>
</reference>
<name>A0AAV5SXV4_9BILA</name>
<comment type="caution">
    <text evidence="2">The sequence shown here is derived from an EMBL/GenBank/DDBJ whole genome shotgun (WGS) entry which is preliminary data.</text>
</comment>
<dbReference type="InterPro" id="IPR017920">
    <property type="entry name" value="COMM"/>
</dbReference>
<dbReference type="Pfam" id="PF07258">
    <property type="entry name" value="COMM_domain"/>
    <property type="match status" value="1"/>
</dbReference>
<dbReference type="PANTHER" id="PTHR12333">
    <property type="entry name" value="COMM DOMAIN CONTAINING PROTEIN 10"/>
    <property type="match status" value="1"/>
</dbReference>
<evidence type="ECO:0000313" key="3">
    <source>
        <dbReference type="Proteomes" id="UP001432027"/>
    </source>
</evidence>
<keyword evidence="3" id="KW-1185">Reference proteome</keyword>
<dbReference type="AlphaFoldDB" id="A0AAV5SXV4"/>
<protein>
    <recommendedName>
        <fullName evidence="1">COMM domain-containing protein</fullName>
    </recommendedName>
</protein>
<feature type="non-terminal residue" evidence="2">
    <location>
        <position position="1"/>
    </location>
</feature>
<dbReference type="EMBL" id="BTSX01000003">
    <property type="protein sequence ID" value="GMS88136.1"/>
    <property type="molecule type" value="Genomic_DNA"/>
</dbReference>
<evidence type="ECO:0000313" key="2">
    <source>
        <dbReference type="EMBL" id="GMS88136.1"/>
    </source>
</evidence>
<accession>A0AAV5SXV4</accession>
<feature type="domain" description="COMM" evidence="1">
    <location>
        <begin position="65"/>
        <end position="130"/>
    </location>
</feature>
<proteinExistence type="predicted"/>
<dbReference type="Proteomes" id="UP001432027">
    <property type="component" value="Unassembled WGS sequence"/>
</dbReference>
<sequence length="131" mass="14963">QISSCLHLFRSIAFNQPKEEQLKEEMEMLGFSSEFADIVIGLKGRRKFHSQIARLSEITHTDLPRLENVDWSIVSTTDGSSSTSSPPGSHSIVMNLHTSKGLREMRMTREEAVALYEKLNEMQHRIDTMLE</sequence>
<dbReference type="PROSITE" id="PS51269">
    <property type="entry name" value="COMM"/>
    <property type="match status" value="1"/>
</dbReference>
<gene>
    <name evidence="2" type="ORF">PENTCL1PPCAC_10311</name>
</gene>
<dbReference type="PANTHER" id="PTHR12333:SF0">
    <property type="entry name" value="COMM DOMAIN-CONTAINING PROTEIN 10"/>
    <property type="match status" value="1"/>
</dbReference>